<dbReference type="PANTHER" id="PTHR47552">
    <property type="entry name" value="PHOSPHORIBOSYLFORMYLGLYCINAMIDINE SYNTHASE SUBUNIT PURQ"/>
    <property type="match status" value="1"/>
</dbReference>
<evidence type="ECO:0000256" key="7">
    <source>
        <dbReference type="ARBA" id="ARBA00022962"/>
    </source>
</evidence>
<dbReference type="InterPro" id="IPR010075">
    <property type="entry name" value="PRibForGlyAmidine_synth_PurQ"/>
</dbReference>
<organism evidence="8 9">
    <name type="scientific">Legionella massiliensis</name>
    <dbReference type="NCBI Taxonomy" id="1034943"/>
    <lineage>
        <taxon>Bacteria</taxon>
        <taxon>Pseudomonadati</taxon>
        <taxon>Pseudomonadota</taxon>
        <taxon>Gammaproteobacteria</taxon>
        <taxon>Legionellales</taxon>
        <taxon>Legionellaceae</taxon>
        <taxon>Legionella</taxon>
    </lineage>
</organism>
<evidence type="ECO:0000313" key="8">
    <source>
        <dbReference type="EMBL" id="CDZ77876.1"/>
    </source>
</evidence>
<dbReference type="eggNOG" id="COG0047">
    <property type="taxonomic scope" value="Bacteria"/>
</dbReference>
<evidence type="ECO:0000256" key="4">
    <source>
        <dbReference type="ARBA" id="ARBA00022755"/>
    </source>
</evidence>
<name>A0A078KY45_9GAMM</name>
<evidence type="ECO:0000256" key="3">
    <source>
        <dbReference type="ARBA" id="ARBA00022741"/>
    </source>
</evidence>
<gene>
    <name evidence="8" type="primary">purQ</name>
    <name evidence="8" type="ORF">BN59_02169</name>
</gene>
<accession>A0A078KY45</accession>
<keyword evidence="6" id="KW-0067">ATP-binding</keyword>
<evidence type="ECO:0000313" key="9">
    <source>
        <dbReference type="Proteomes" id="UP000044071"/>
    </source>
</evidence>
<dbReference type="EMBL" id="CCSB01000002">
    <property type="protein sequence ID" value="CDZ77876.1"/>
    <property type="molecule type" value="Genomic_DNA"/>
</dbReference>
<dbReference type="PANTHER" id="PTHR47552:SF1">
    <property type="entry name" value="PHOSPHORIBOSYLFORMYLGLYCINAMIDINE SYNTHASE SUBUNIT PURQ"/>
    <property type="match status" value="1"/>
</dbReference>
<dbReference type="SUPFAM" id="SSF52317">
    <property type="entry name" value="Class I glutamine amidotransferase-like"/>
    <property type="match status" value="1"/>
</dbReference>
<evidence type="ECO:0000256" key="5">
    <source>
        <dbReference type="ARBA" id="ARBA00022801"/>
    </source>
</evidence>
<keyword evidence="9" id="KW-1185">Reference proteome</keyword>
<dbReference type="GO" id="GO:0016787">
    <property type="term" value="F:hydrolase activity"/>
    <property type="evidence" value="ECO:0007669"/>
    <property type="project" value="UniProtKB-KW"/>
</dbReference>
<evidence type="ECO:0000256" key="2">
    <source>
        <dbReference type="ARBA" id="ARBA00022598"/>
    </source>
</evidence>
<protein>
    <submittedName>
        <fullName evidence="8">Phosphoribosylformylglycinamidine synthase 1</fullName>
    </submittedName>
</protein>
<dbReference type="GO" id="GO:0004642">
    <property type="term" value="F:phosphoribosylformylglycinamidine synthase activity"/>
    <property type="evidence" value="ECO:0007669"/>
    <property type="project" value="InterPro"/>
</dbReference>
<keyword evidence="4" id="KW-0658">Purine biosynthesis</keyword>
<evidence type="ECO:0000256" key="6">
    <source>
        <dbReference type="ARBA" id="ARBA00022840"/>
    </source>
</evidence>
<dbReference type="Gene3D" id="3.40.50.880">
    <property type="match status" value="1"/>
</dbReference>
<keyword evidence="2" id="KW-0436">Ligase</keyword>
<keyword evidence="3" id="KW-0547">Nucleotide-binding</keyword>
<dbReference type="InterPro" id="IPR029062">
    <property type="entry name" value="Class_I_gatase-like"/>
</dbReference>
<evidence type="ECO:0000256" key="1">
    <source>
        <dbReference type="ARBA" id="ARBA00022490"/>
    </source>
</evidence>
<dbReference type="STRING" id="1034943.BN59_02169"/>
<dbReference type="AlphaFoldDB" id="A0A078KY45"/>
<dbReference type="SMART" id="SM01211">
    <property type="entry name" value="GATase_5"/>
    <property type="match status" value="1"/>
</dbReference>
<dbReference type="OrthoDB" id="9804441at2"/>
<dbReference type="GO" id="GO:0005524">
    <property type="term" value="F:ATP binding"/>
    <property type="evidence" value="ECO:0007669"/>
    <property type="project" value="UniProtKB-KW"/>
</dbReference>
<dbReference type="NCBIfam" id="TIGR01737">
    <property type="entry name" value="FGAM_synth_I"/>
    <property type="match status" value="1"/>
</dbReference>
<dbReference type="RefSeq" id="WP_043874338.1">
    <property type="nucleotide sequence ID" value="NZ_CCVW01000002.1"/>
</dbReference>
<dbReference type="PROSITE" id="PS51273">
    <property type="entry name" value="GATASE_TYPE_1"/>
    <property type="match status" value="1"/>
</dbReference>
<sequence length="420" mass="46792">MIRIGLILFPGSNCERETALALKRVGMEPVEFLWNEPLDKLRGLDGYILIGGFSYEDRSRAGIIAALDPVIQEIKAQSETGKPVLGICNGAQILVESGLVPGLADNEASMALSENKRIVDGKIVGTGFYNAWTYMRLSANHQQNAFTRHLSPNELIHLPIAHAEGRFLIPDSLLQDIENHGLNLFQYCDATGEIINNFPVNPNGSAANIAALSNKAGNVMAMMPHPERTKNGDPIFKSMRDYIADTNKKPLINIQVSKTALKPKQFNKIPSSKLCLIKLIITDNQALTVQKTLRHLGFPVSVTRFEHWEIDCGSAESVELLKRSGVLYSERKEREINDDEFHSDSAQSFLVRPKDDLKGQQILQTLKGHYAIPGIKGIKHGVVWQFQSEEGDIAKLVDNILLTHIIGNQYAHECYFYDHL</sequence>
<dbReference type="Proteomes" id="UP000044071">
    <property type="component" value="Unassembled WGS sequence"/>
</dbReference>
<proteinExistence type="predicted"/>
<keyword evidence="7" id="KW-0315">Glutamine amidotransferase</keyword>
<reference evidence="8 9" key="1">
    <citation type="submission" date="2014-06" db="EMBL/GenBank/DDBJ databases">
        <authorList>
            <person name="Urmite Genomes Urmite Genomes"/>
        </authorList>
    </citation>
    <scope>NUCLEOTIDE SEQUENCE [LARGE SCALE GENOMIC DNA]</scope>
</reference>
<dbReference type="Pfam" id="PF13507">
    <property type="entry name" value="GATase_5"/>
    <property type="match status" value="1"/>
</dbReference>
<keyword evidence="1" id="KW-0963">Cytoplasm</keyword>
<keyword evidence="5" id="KW-0378">Hydrolase</keyword>
<dbReference type="GO" id="GO:0006189">
    <property type="term" value="P:'de novo' IMP biosynthetic process"/>
    <property type="evidence" value="ECO:0007669"/>
    <property type="project" value="InterPro"/>
</dbReference>